<organism evidence="2">
    <name type="scientific">Mytilinidion resinicola</name>
    <dbReference type="NCBI Taxonomy" id="574789"/>
    <lineage>
        <taxon>Eukaryota</taxon>
        <taxon>Fungi</taxon>
        <taxon>Dikarya</taxon>
        <taxon>Ascomycota</taxon>
        <taxon>Pezizomycotina</taxon>
        <taxon>Dothideomycetes</taxon>
        <taxon>Pleosporomycetidae</taxon>
        <taxon>Mytilinidiales</taxon>
        <taxon>Mytilinidiaceae</taxon>
        <taxon>Mytilinidion</taxon>
    </lineage>
</organism>
<gene>
    <name evidence="2 4" type="ORF">BDZ99DRAFT_17026</name>
</gene>
<dbReference type="RefSeq" id="XP_033584453.1">
    <property type="nucleotide sequence ID" value="XM_033712960.1"/>
</dbReference>
<evidence type="ECO:0000313" key="4">
    <source>
        <dbReference type="RefSeq" id="XP_033584453.1"/>
    </source>
</evidence>
<evidence type="ECO:0000313" key="2">
    <source>
        <dbReference type="EMBL" id="KAF2817489.1"/>
    </source>
</evidence>
<name>A0A6A6Z9W8_9PEZI</name>
<dbReference type="AlphaFoldDB" id="A0A6A6Z9W8"/>
<evidence type="ECO:0000313" key="3">
    <source>
        <dbReference type="Proteomes" id="UP000504636"/>
    </source>
</evidence>
<reference evidence="4" key="2">
    <citation type="submission" date="2020-04" db="EMBL/GenBank/DDBJ databases">
        <authorList>
            <consortium name="NCBI Genome Project"/>
        </authorList>
    </citation>
    <scope>NUCLEOTIDE SEQUENCE</scope>
    <source>
        <strain evidence="4">CBS 304.34</strain>
    </source>
</reference>
<keyword evidence="1" id="KW-0812">Transmembrane</keyword>
<proteinExistence type="predicted"/>
<dbReference type="Proteomes" id="UP000504636">
    <property type="component" value="Unplaced"/>
</dbReference>
<keyword evidence="1" id="KW-0472">Membrane</keyword>
<keyword evidence="1" id="KW-1133">Transmembrane helix</keyword>
<reference evidence="2 4" key="1">
    <citation type="journal article" date="2020" name="Stud. Mycol.">
        <title>101 Dothideomycetes genomes: a test case for predicting lifestyles and emergence of pathogens.</title>
        <authorList>
            <person name="Haridas S."/>
            <person name="Albert R."/>
            <person name="Binder M."/>
            <person name="Bloem J."/>
            <person name="Labutti K."/>
            <person name="Salamov A."/>
            <person name="Andreopoulos B."/>
            <person name="Baker S."/>
            <person name="Barry K."/>
            <person name="Bills G."/>
            <person name="Bluhm B."/>
            <person name="Cannon C."/>
            <person name="Castanera R."/>
            <person name="Culley D."/>
            <person name="Daum C."/>
            <person name="Ezra D."/>
            <person name="Gonzalez J."/>
            <person name="Henrissat B."/>
            <person name="Kuo A."/>
            <person name="Liang C."/>
            <person name="Lipzen A."/>
            <person name="Lutzoni F."/>
            <person name="Magnuson J."/>
            <person name="Mondo S."/>
            <person name="Nolan M."/>
            <person name="Ohm R."/>
            <person name="Pangilinan J."/>
            <person name="Park H.-J."/>
            <person name="Ramirez L."/>
            <person name="Alfaro M."/>
            <person name="Sun H."/>
            <person name="Tritt A."/>
            <person name="Yoshinaga Y."/>
            <person name="Zwiers L.-H."/>
            <person name="Turgeon B."/>
            <person name="Goodwin S."/>
            <person name="Spatafora J."/>
            <person name="Crous P."/>
            <person name="Grigoriev I."/>
        </authorList>
    </citation>
    <scope>NUCLEOTIDE SEQUENCE</scope>
    <source>
        <strain evidence="2 4">CBS 304.34</strain>
    </source>
</reference>
<protein>
    <submittedName>
        <fullName evidence="2 4">Uncharacterized protein</fullName>
    </submittedName>
</protein>
<reference evidence="4" key="3">
    <citation type="submission" date="2025-04" db="UniProtKB">
        <authorList>
            <consortium name="RefSeq"/>
        </authorList>
    </citation>
    <scope>IDENTIFICATION</scope>
    <source>
        <strain evidence="4">CBS 304.34</strain>
    </source>
</reference>
<dbReference type="GeneID" id="54453853"/>
<accession>A0A6A6Z9W8</accession>
<keyword evidence="3" id="KW-1185">Reference proteome</keyword>
<dbReference type="EMBL" id="MU003692">
    <property type="protein sequence ID" value="KAF2817489.1"/>
    <property type="molecule type" value="Genomic_DNA"/>
</dbReference>
<feature type="transmembrane region" description="Helical" evidence="1">
    <location>
        <begin position="45"/>
        <end position="64"/>
    </location>
</feature>
<evidence type="ECO:0000256" key="1">
    <source>
        <dbReference type="SAM" id="Phobius"/>
    </source>
</evidence>
<sequence length="94" mass="10929">MIDDVIHFTIWNFGHGGRRKLAGSDCLRRASGPVRLDLSLITFRVYYHLCMETVGYCIIIQWIFELLRYYYYLHFVYLTQKGTMPSSAISAPSA</sequence>